<dbReference type="InterPro" id="IPR023753">
    <property type="entry name" value="FAD/NAD-binding_dom"/>
</dbReference>
<feature type="domain" description="Cyclic nucleotide-binding" evidence="3">
    <location>
        <begin position="12"/>
        <end position="130"/>
    </location>
</feature>
<evidence type="ECO:0000313" key="4">
    <source>
        <dbReference type="EMBL" id="QEE28789.1"/>
    </source>
</evidence>
<organism evidence="4 5">
    <name type="scientific">Terriglobus albidus</name>
    <dbReference type="NCBI Taxonomy" id="1592106"/>
    <lineage>
        <taxon>Bacteria</taxon>
        <taxon>Pseudomonadati</taxon>
        <taxon>Acidobacteriota</taxon>
        <taxon>Terriglobia</taxon>
        <taxon>Terriglobales</taxon>
        <taxon>Acidobacteriaceae</taxon>
        <taxon>Terriglobus</taxon>
    </lineage>
</organism>
<dbReference type="PANTHER" id="PTHR48105">
    <property type="entry name" value="THIOREDOXIN REDUCTASE 1-RELATED-RELATED"/>
    <property type="match status" value="1"/>
</dbReference>
<dbReference type="Gene3D" id="2.60.120.10">
    <property type="entry name" value="Jelly Rolls"/>
    <property type="match status" value="1"/>
</dbReference>
<dbReference type="KEGG" id="talb:FTW19_12730"/>
<sequence length="549" mass="59606">MLTSPELKRIPIFSCLDDANLMWLSQQVADLHLERGEYLIHEGELTPFFVVMNGTTEVLKDVMGRRTEVSEHKSGDFFGELAILMGSAAPASVRAKTVCHVARLDSQHLQELIRRSPECSAVILQTLNERVQVVQKYMLSLPSTRVQIAGSKFDDDCREIRTFLSMNRIPYEWVDRDRSSQPTSGNPACNVEGISVIVDDSFCVSHPPSVRKVAEALGFQTAPYQQTYDVVIIGGGPAGLAAAVYGASEGLSVLLVERKAPGGQAGTSSRIENYLGFPNGVSGDDLSQRAFRQAVKFGAEVVLTREVQKVIPRSTGGYAIGLDGEERVITRTVILATGVAWRRLEADGVDRFIGRGVLYGAARTEAPTVAGRQVFIIGGGNSAGQAALFFADYASSVTMLVRGEGLEHSMSQYLIDQIALAPGIRVETETQVVSAHGTDCLKAIETQKAGKPVIRRAADALFVMIGADAVTHWLPPQLRRENGYVRTGREVTDQPGWAADRPPFPLETNLPGFFCVGDVRYNSIKRVSSSVGEGSMAIAFVHQYLSLTA</sequence>
<dbReference type="SUPFAM" id="SSF51905">
    <property type="entry name" value="FAD/NAD(P)-binding domain"/>
    <property type="match status" value="1"/>
</dbReference>
<dbReference type="InterPro" id="IPR050097">
    <property type="entry name" value="Ferredoxin-NADP_redctase_2"/>
</dbReference>
<reference evidence="4 5" key="1">
    <citation type="submission" date="2019-08" db="EMBL/GenBank/DDBJ databases">
        <title>Complete genome sequence of Terriglobus albidus strain ORNL.</title>
        <authorList>
            <person name="Podar M."/>
        </authorList>
    </citation>
    <scope>NUCLEOTIDE SEQUENCE [LARGE SCALE GENOMIC DNA]</scope>
    <source>
        <strain evidence="4 5">ORNL</strain>
    </source>
</reference>
<keyword evidence="5" id="KW-1185">Reference proteome</keyword>
<dbReference type="RefSeq" id="WP_147647989.1">
    <property type="nucleotide sequence ID" value="NZ_CP042806.1"/>
</dbReference>
<dbReference type="InterPro" id="IPR036188">
    <property type="entry name" value="FAD/NAD-bd_sf"/>
</dbReference>
<name>A0A5B9EAI6_9BACT</name>
<dbReference type="Proteomes" id="UP000321820">
    <property type="component" value="Chromosome"/>
</dbReference>
<keyword evidence="1" id="KW-0285">Flavoprotein</keyword>
<evidence type="ECO:0000259" key="3">
    <source>
        <dbReference type="PROSITE" id="PS50042"/>
    </source>
</evidence>
<dbReference type="PRINTS" id="PR00469">
    <property type="entry name" value="PNDRDTASEII"/>
</dbReference>
<dbReference type="GO" id="GO:0016491">
    <property type="term" value="F:oxidoreductase activity"/>
    <property type="evidence" value="ECO:0007669"/>
    <property type="project" value="UniProtKB-KW"/>
</dbReference>
<dbReference type="Pfam" id="PF07992">
    <property type="entry name" value="Pyr_redox_2"/>
    <property type="match status" value="1"/>
</dbReference>
<gene>
    <name evidence="4" type="ORF">FTW19_12730</name>
</gene>
<dbReference type="Gene3D" id="3.50.50.60">
    <property type="entry name" value="FAD/NAD(P)-binding domain"/>
    <property type="match status" value="2"/>
</dbReference>
<accession>A0A5B9EAI6</accession>
<evidence type="ECO:0000313" key="5">
    <source>
        <dbReference type="Proteomes" id="UP000321820"/>
    </source>
</evidence>
<dbReference type="SMART" id="SM00100">
    <property type="entry name" value="cNMP"/>
    <property type="match status" value="1"/>
</dbReference>
<dbReference type="InterPro" id="IPR014710">
    <property type="entry name" value="RmlC-like_jellyroll"/>
</dbReference>
<protein>
    <submittedName>
        <fullName evidence="4">FAD-dependent oxidoreductase</fullName>
    </submittedName>
</protein>
<dbReference type="InterPro" id="IPR000595">
    <property type="entry name" value="cNMP-bd_dom"/>
</dbReference>
<keyword evidence="2" id="KW-0560">Oxidoreductase</keyword>
<dbReference type="AlphaFoldDB" id="A0A5B9EAI6"/>
<dbReference type="Pfam" id="PF00027">
    <property type="entry name" value="cNMP_binding"/>
    <property type="match status" value="1"/>
</dbReference>
<dbReference type="EMBL" id="CP042806">
    <property type="protein sequence ID" value="QEE28789.1"/>
    <property type="molecule type" value="Genomic_DNA"/>
</dbReference>
<dbReference type="OrthoDB" id="109585at2"/>
<dbReference type="PROSITE" id="PS50042">
    <property type="entry name" value="CNMP_BINDING_3"/>
    <property type="match status" value="1"/>
</dbReference>
<dbReference type="CDD" id="cd00038">
    <property type="entry name" value="CAP_ED"/>
    <property type="match status" value="1"/>
</dbReference>
<evidence type="ECO:0000256" key="2">
    <source>
        <dbReference type="ARBA" id="ARBA00023002"/>
    </source>
</evidence>
<dbReference type="PRINTS" id="PR00368">
    <property type="entry name" value="FADPNR"/>
</dbReference>
<evidence type="ECO:0000256" key="1">
    <source>
        <dbReference type="ARBA" id="ARBA00022630"/>
    </source>
</evidence>
<dbReference type="SUPFAM" id="SSF51206">
    <property type="entry name" value="cAMP-binding domain-like"/>
    <property type="match status" value="1"/>
</dbReference>
<proteinExistence type="predicted"/>
<dbReference type="InterPro" id="IPR018490">
    <property type="entry name" value="cNMP-bd_dom_sf"/>
</dbReference>